<dbReference type="GO" id="GO:0008776">
    <property type="term" value="F:acetate kinase activity"/>
    <property type="evidence" value="ECO:0007669"/>
    <property type="project" value="TreeGrafter"/>
</dbReference>
<comment type="catalytic activity">
    <reaction evidence="8 9">
        <text>butanoate + ATP = butanoyl phosphate + ADP</text>
        <dbReference type="Rhea" id="RHEA:13585"/>
        <dbReference type="ChEBI" id="CHEBI:17968"/>
        <dbReference type="ChEBI" id="CHEBI:30616"/>
        <dbReference type="ChEBI" id="CHEBI:58079"/>
        <dbReference type="ChEBI" id="CHEBI:456216"/>
        <dbReference type="EC" id="2.7.2.7"/>
    </reaction>
</comment>
<proteinExistence type="inferred from homology"/>
<dbReference type="AlphaFoldDB" id="A0A1M5XAQ1"/>
<dbReference type="InterPro" id="IPR000890">
    <property type="entry name" value="Aliphatic_acid_kin_short-chain"/>
</dbReference>
<evidence type="ECO:0000256" key="8">
    <source>
        <dbReference type="ARBA" id="ARBA00048596"/>
    </source>
</evidence>
<dbReference type="Gene3D" id="3.30.420.40">
    <property type="match status" value="2"/>
</dbReference>
<dbReference type="CDD" id="cd24011">
    <property type="entry name" value="ASKHA_NBD_BK"/>
    <property type="match status" value="1"/>
</dbReference>
<dbReference type="PANTHER" id="PTHR21060">
    <property type="entry name" value="ACETATE KINASE"/>
    <property type="match status" value="1"/>
</dbReference>
<evidence type="ECO:0000256" key="10">
    <source>
        <dbReference type="RuleBase" id="RU003835"/>
    </source>
</evidence>
<dbReference type="Proteomes" id="UP000184389">
    <property type="component" value="Unassembled WGS sequence"/>
</dbReference>
<keyword evidence="6 9" id="KW-0418">Kinase</keyword>
<dbReference type="RefSeq" id="WP_072744269.1">
    <property type="nucleotide sequence ID" value="NZ_FQXR01000006.1"/>
</dbReference>
<dbReference type="PRINTS" id="PR00471">
    <property type="entry name" value="ACETATEKNASE"/>
</dbReference>
<dbReference type="PANTHER" id="PTHR21060:SF3">
    <property type="entry name" value="BUTYRATE KINASE 2-RELATED"/>
    <property type="match status" value="1"/>
</dbReference>
<dbReference type="GO" id="GO:0005737">
    <property type="term" value="C:cytoplasm"/>
    <property type="evidence" value="ECO:0007669"/>
    <property type="project" value="UniProtKB-SubCell"/>
</dbReference>
<keyword evidence="12" id="KW-1185">Reference proteome</keyword>
<accession>A0A1M5XAQ1</accession>
<protein>
    <recommendedName>
        <fullName evidence="9">Probable butyrate kinase</fullName>
        <shortName evidence="9">BK</shortName>
        <ecNumber evidence="9">2.7.2.7</ecNumber>
    </recommendedName>
    <alternativeName>
        <fullName evidence="9">Branched-chain carboxylic acid kinase</fullName>
    </alternativeName>
</protein>
<keyword evidence="7 9" id="KW-0067">ATP-binding</keyword>
<evidence type="ECO:0000313" key="11">
    <source>
        <dbReference type="EMBL" id="SHH96881.1"/>
    </source>
</evidence>
<reference evidence="11 12" key="1">
    <citation type="submission" date="2016-11" db="EMBL/GenBank/DDBJ databases">
        <authorList>
            <person name="Jaros S."/>
            <person name="Januszkiewicz K."/>
            <person name="Wedrychowicz H."/>
        </authorList>
    </citation>
    <scope>NUCLEOTIDE SEQUENCE [LARGE SCALE GENOMIC DNA]</scope>
    <source>
        <strain evidence="11 12">DSM 13106</strain>
    </source>
</reference>
<evidence type="ECO:0000256" key="7">
    <source>
        <dbReference type="ARBA" id="ARBA00022840"/>
    </source>
</evidence>
<dbReference type="NCBIfam" id="NF002834">
    <property type="entry name" value="PRK03011.1-5"/>
    <property type="match status" value="1"/>
</dbReference>
<organism evidence="11 12">
    <name type="scientific">Sporanaerobacter acetigenes DSM 13106</name>
    <dbReference type="NCBI Taxonomy" id="1123281"/>
    <lineage>
        <taxon>Bacteria</taxon>
        <taxon>Bacillati</taxon>
        <taxon>Bacillota</taxon>
        <taxon>Tissierellia</taxon>
        <taxon>Tissierellales</taxon>
        <taxon>Sporanaerobacteraceae</taxon>
        <taxon>Sporanaerobacter</taxon>
    </lineage>
</organism>
<dbReference type="EMBL" id="FQXR01000006">
    <property type="protein sequence ID" value="SHH96881.1"/>
    <property type="molecule type" value="Genomic_DNA"/>
</dbReference>
<keyword evidence="4 9" id="KW-0808">Transferase</keyword>
<dbReference type="InterPro" id="IPR043129">
    <property type="entry name" value="ATPase_NBD"/>
</dbReference>
<comment type="similarity">
    <text evidence="2 9 10">Belongs to the acetokinase family.</text>
</comment>
<name>A0A1M5XAQ1_9FIRM</name>
<dbReference type="EC" id="2.7.2.7" evidence="9"/>
<dbReference type="STRING" id="1123281.SAMN02745180_01608"/>
<evidence type="ECO:0000256" key="3">
    <source>
        <dbReference type="ARBA" id="ARBA00022490"/>
    </source>
</evidence>
<dbReference type="PIRSF" id="PIRSF036458">
    <property type="entry name" value="Butyrate_kin"/>
    <property type="match status" value="1"/>
</dbReference>
<dbReference type="GO" id="GO:0047761">
    <property type="term" value="F:butyrate kinase activity"/>
    <property type="evidence" value="ECO:0007669"/>
    <property type="project" value="UniProtKB-UniRule"/>
</dbReference>
<dbReference type="NCBIfam" id="TIGR02707">
    <property type="entry name" value="butyr_kinase"/>
    <property type="match status" value="1"/>
</dbReference>
<evidence type="ECO:0000256" key="1">
    <source>
        <dbReference type="ARBA" id="ARBA00004496"/>
    </source>
</evidence>
<dbReference type="GO" id="GO:0006083">
    <property type="term" value="P:acetate metabolic process"/>
    <property type="evidence" value="ECO:0007669"/>
    <property type="project" value="TreeGrafter"/>
</dbReference>
<dbReference type="InterPro" id="IPR023865">
    <property type="entry name" value="Aliphatic_acid_kinase_CS"/>
</dbReference>
<sequence>MNREYVLAINPGSTSTKVAIYKGKEMIKVKKIEHSARELEKYKKIPDQYDYRLNLIYEWLQSEGISTSSLIAVVGRGGLLRSIPGGTYVVTEKMIEDLKIGIQGEHASNLGGILAKGIADGEKIKSFIVDPVAVDEFEDIARISGLKEIERRSLVHALNIKAVSHRRAEELGKDLSELNLVVAHLGGGISVSPVKLGKIVDANNASEMGPFSPERTGSLPVGDLVRLCYSGKYTFDEMKIKIKGKGGLVSYLGTTDGREIEERIKNGDEYAQLIYSAMAYQIGKEIGAMATALEGKVDNIILTGGLAYSEYLVDIIKNMVGFIAEVVVYPGEDEMKALNEGVLRVLKGEENEKIYENEVLY</sequence>
<evidence type="ECO:0000256" key="9">
    <source>
        <dbReference type="HAMAP-Rule" id="MF_00542"/>
    </source>
</evidence>
<gene>
    <name evidence="9" type="primary">buk</name>
    <name evidence="11" type="ORF">SAMN02745180_01608</name>
</gene>
<dbReference type="Pfam" id="PF00871">
    <property type="entry name" value="Acetate_kinase"/>
    <property type="match status" value="1"/>
</dbReference>
<evidence type="ECO:0000256" key="5">
    <source>
        <dbReference type="ARBA" id="ARBA00022741"/>
    </source>
</evidence>
<keyword evidence="3 9" id="KW-0963">Cytoplasm</keyword>
<evidence type="ECO:0000256" key="4">
    <source>
        <dbReference type="ARBA" id="ARBA00022679"/>
    </source>
</evidence>
<evidence type="ECO:0000313" key="12">
    <source>
        <dbReference type="Proteomes" id="UP000184389"/>
    </source>
</evidence>
<dbReference type="InterPro" id="IPR011245">
    <property type="entry name" value="Butyrate_kin"/>
</dbReference>
<dbReference type="OrthoDB" id="9771859at2"/>
<comment type="subcellular location">
    <subcellularLocation>
        <location evidence="1 9">Cytoplasm</location>
    </subcellularLocation>
</comment>
<dbReference type="SUPFAM" id="SSF53067">
    <property type="entry name" value="Actin-like ATPase domain"/>
    <property type="match status" value="2"/>
</dbReference>
<evidence type="ECO:0000256" key="2">
    <source>
        <dbReference type="ARBA" id="ARBA00008748"/>
    </source>
</evidence>
<dbReference type="HAMAP" id="MF_00542">
    <property type="entry name" value="Butyrate_kinase"/>
    <property type="match status" value="1"/>
</dbReference>
<dbReference type="PROSITE" id="PS01075">
    <property type="entry name" value="ACETATE_KINASE_1"/>
    <property type="match status" value="1"/>
</dbReference>
<evidence type="ECO:0000256" key="6">
    <source>
        <dbReference type="ARBA" id="ARBA00022777"/>
    </source>
</evidence>
<keyword evidence="5 9" id="KW-0547">Nucleotide-binding</keyword>
<dbReference type="GO" id="GO:0005524">
    <property type="term" value="F:ATP binding"/>
    <property type="evidence" value="ECO:0007669"/>
    <property type="project" value="UniProtKB-KW"/>
</dbReference>